<dbReference type="Gene3D" id="3.40.30.10">
    <property type="entry name" value="Glutaredoxin"/>
    <property type="match status" value="1"/>
</dbReference>
<dbReference type="AlphaFoldDB" id="A0A8S1DYT7"/>
<accession>A0A8S1DYT7</accession>
<evidence type="ECO:0000256" key="1">
    <source>
        <dbReference type="ARBA" id="ARBA00023054"/>
    </source>
</evidence>
<dbReference type="SUPFAM" id="SSF52833">
    <property type="entry name" value="Thioredoxin-like"/>
    <property type="match status" value="1"/>
</dbReference>
<dbReference type="Gene3D" id="1.10.8.10">
    <property type="entry name" value="DNA helicase RuvA subunit, C-terminal domain"/>
    <property type="match status" value="1"/>
</dbReference>
<keyword evidence="1 2" id="KW-0175">Coiled coil</keyword>
<comment type="caution">
    <text evidence="5">The sequence shown here is derived from an EMBL/GenBank/DDBJ whole genome shotgun (WGS) entry which is preliminary data.</text>
</comment>
<dbReference type="OrthoDB" id="1026733at2759"/>
<dbReference type="PANTHER" id="PTHR23322:SF1">
    <property type="entry name" value="FAS-ASSOCIATED FACTOR 2"/>
    <property type="match status" value="1"/>
</dbReference>
<dbReference type="InterPro" id="IPR029071">
    <property type="entry name" value="Ubiquitin-like_domsf"/>
</dbReference>
<dbReference type="GO" id="GO:0043130">
    <property type="term" value="F:ubiquitin binding"/>
    <property type="evidence" value="ECO:0007669"/>
    <property type="project" value="TreeGrafter"/>
</dbReference>
<evidence type="ECO:0000313" key="6">
    <source>
        <dbReference type="Proteomes" id="UP000494165"/>
    </source>
</evidence>
<evidence type="ECO:0000256" key="3">
    <source>
        <dbReference type="SAM" id="MobiDB-lite"/>
    </source>
</evidence>
<dbReference type="PANTHER" id="PTHR23322">
    <property type="entry name" value="FAS-ASSOCIATED PROTEIN"/>
    <property type="match status" value="1"/>
</dbReference>
<dbReference type="InterPro" id="IPR001012">
    <property type="entry name" value="UBX_dom"/>
</dbReference>
<organism evidence="5 6">
    <name type="scientific">Cloeon dipterum</name>
    <dbReference type="NCBI Taxonomy" id="197152"/>
    <lineage>
        <taxon>Eukaryota</taxon>
        <taxon>Metazoa</taxon>
        <taxon>Ecdysozoa</taxon>
        <taxon>Arthropoda</taxon>
        <taxon>Hexapoda</taxon>
        <taxon>Insecta</taxon>
        <taxon>Pterygota</taxon>
        <taxon>Palaeoptera</taxon>
        <taxon>Ephemeroptera</taxon>
        <taxon>Pisciforma</taxon>
        <taxon>Baetidae</taxon>
        <taxon>Cloeon</taxon>
    </lineage>
</organism>
<feature type="compositionally biased region" description="Low complexity" evidence="3">
    <location>
        <begin position="111"/>
        <end position="124"/>
    </location>
</feature>
<name>A0A8S1DYT7_9INSE</name>
<dbReference type="InterPro" id="IPR049483">
    <property type="entry name" value="FAF1_2-like_UAS"/>
</dbReference>
<dbReference type="PROSITE" id="PS50033">
    <property type="entry name" value="UBX"/>
    <property type="match status" value="1"/>
</dbReference>
<dbReference type="Proteomes" id="UP000494165">
    <property type="component" value="Unassembled WGS sequence"/>
</dbReference>
<dbReference type="GO" id="GO:0005783">
    <property type="term" value="C:endoplasmic reticulum"/>
    <property type="evidence" value="ECO:0007669"/>
    <property type="project" value="TreeGrafter"/>
</dbReference>
<dbReference type="Pfam" id="PF21021">
    <property type="entry name" value="FAF1"/>
    <property type="match status" value="1"/>
</dbReference>
<dbReference type="Pfam" id="PF14555">
    <property type="entry name" value="UBA_4"/>
    <property type="match status" value="1"/>
</dbReference>
<dbReference type="CDD" id="cd16120">
    <property type="entry name" value="UBX_UBXN3B"/>
    <property type="match status" value="1"/>
</dbReference>
<dbReference type="Gene3D" id="3.10.20.90">
    <property type="entry name" value="Phosphatidylinositol 3-kinase Catalytic Subunit, Chain A, domain 1"/>
    <property type="match status" value="1"/>
</dbReference>
<dbReference type="InterPro" id="IPR006577">
    <property type="entry name" value="UAS"/>
</dbReference>
<feature type="region of interest" description="Disordered" evidence="3">
    <location>
        <begin position="111"/>
        <end position="131"/>
    </location>
</feature>
<feature type="coiled-coil region" evidence="2">
    <location>
        <begin position="356"/>
        <end position="399"/>
    </location>
</feature>
<dbReference type="Pfam" id="PF00789">
    <property type="entry name" value="UBX"/>
    <property type="match status" value="1"/>
</dbReference>
<keyword evidence="6" id="KW-1185">Reference proteome</keyword>
<evidence type="ECO:0000256" key="2">
    <source>
        <dbReference type="SAM" id="Coils"/>
    </source>
</evidence>
<proteinExistence type="predicted"/>
<reference evidence="5 6" key="1">
    <citation type="submission" date="2020-04" db="EMBL/GenBank/DDBJ databases">
        <authorList>
            <person name="Alioto T."/>
            <person name="Alioto T."/>
            <person name="Gomez Garrido J."/>
        </authorList>
    </citation>
    <scope>NUCLEOTIDE SEQUENCE [LARGE SCALE GENOMIC DNA]</scope>
</reference>
<dbReference type="GO" id="GO:0036503">
    <property type="term" value="P:ERAD pathway"/>
    <property type="evidence" value="ECO:0007669"/>
    <property type="project" value="TreeGrafter"/>
</dbReference>
<feature type="domain" description="UBX" evidence="4">
    <location>
        <begin position="411"/>
        <end position="490"/>
    </location>
</feature>
<dbReference type="EMBL" id="CADEPI010000298">
    <property type="protein sequence ID" value="CAB3383155.1"/>
    <property type="molecule type" value="Genomic_DNA"/>
</dbReference>
<protein>
    <recommendedName>
        <fullName evidence="4">UBX domain-containing protein</fullName>
    </recommendedName>
</protein>
<evidence type="ECO:0000313" key="5">
    <source>
        <dbReference type="EMBL" id="CAB3383155.1"/>
    </source>
</evidence>
<dbReference type="InterPro" id="IPR036249">
    <property type="entry name" value="Thioredoxin-like_sf"/>
</dbReference>
<dbReference type="SMART" id="SM00594">
    <property type="entry name" value="UAS"/>
    <property type="match status" value="1"/>
</dbReference>
<evidence type="ECO:0000259" key="4">
    <source>
        <dbReference type="PROSITE" id="PS50033"/>
    </source>
</evidence>
<sequence>MEELEGSQVDKLLQFQELTGIEELAECRSILQRHSWELERAVHNTLTNRDVVDRWLPVRAPGQGLIGYVISLVYNLISRSFWSAFGVFWRLIRPPDRHLSEYRFLMDRGSSESLSPEYESPEASSSDEENERIGASIRDLEISEISDWEDGESELRTYWTAAIYSDALTSYEHAGSIGGGASSPMNDVEQFIDDFHTRYCTDVRPAFWRSSYSQALVVAKQELKFLLIYLHCRDHQSTNAFCRETMCSVLLNEYLRSANWLLWGCDVNSAEGYRVSQALRENSYPFLAVAVLKGQRMTVVSRYEGHIQPEDLVPLLRTVVTENEASLVAVRAERNERSQTNLLRQQQDEAYQESLLADQEKERRKREQQQAIEEEQARLRAEEEERQRQKEEIARLKIELADQIPAEPPTDQANAVHLVIKLPSGGRLERRFLPEHTLKDIFHYVFCHPDSPDQFEISQNFPRRVLQCQGEGANTSLQDAGLGGKQALFVTDLEA</sequence>
<dbReference type="SUPFAM" id="SSF54236">
    <property type="entry name" value="Ubiquitin-like"/>
    <property type="match status" value="1"/>
</dbReference>
<dbReference type="InterPro" id="IPR050730">
    <property type="entry name" value="UBX_domain-protein"/>
</dbReference>
<gene>
    <name evidence="5" type="ORF">CLODIP_2_CD11737</name>
</gene>
<dbReference type="SMART" id="SM00166">
    <property type="entry name" value="UBX"/>
    <property type="match status" value="1"/>
</dbReference>